<dbReference type="WBParaSite" id="nRc.2.0.1.t05308-RA">
    <property type="protein sequence ID" value="nRc.2.0.1.t05308-RA"/>
    <property type="gene ID" value="nRc.2.0.1.g05308"/>
</dbReference>
<keyword evidence="1" id="KW-1185">Reference proteome</keyword>
<evidence type="ECO:0000313" key="1">
    <source>
        <dbReference type="Proteomes" id="UP000887565"/>
    </source>
</evidence>
<dbReference type="Proteomes" id="UP000887565">
    <property type="component" value="Unplaced"/>
</dbReference>
<sequence length="60" mass="7004">MVKYEDWGAKNLEMAPRISGLAAILASKNFDLCSLMSIERVLHTLKHRKNYRRLEPDFIL</sequence>
<proteinExistence type="predicted"/>
<accession>A0A915HTS8</accession>
<organism evidence="1 2">
    <name type="scientific">Romanomermis culicivorax</name>
    <name type="common">Nematode worm</name>
    <dbReference type="NCBI Taxonomy" id="13658"/>
    <lineage>
        <taxon>Eukaryota</taxon>
        <taxon>Metazoa</taxon>
        <taxon>Ecdysozoa</taxon>
        <taxon>Nematoda</taxon>
        <taxon>Enoplea</taxon>
        <taxon>Dorylaimia</taxon>
        <taxon>Mermithida</taxon>
        <taxon>Mermithoidea</taxon>
        <taxon>Mermithidae</taxon>
        <taxon>Romanomermis</taxon>
    </lineage>
</organism>
<name>A0A915HTS8_ROMCU</name>
<reference evidence="2" key="1">
    <citation type="submission" date="2022-11" db="UniProtKB">
        <authorList>
            <consortium name="WormBaseParasite"/>
        </authorList>
    </citation>
    <scope>IDENTIFICATION</scope>
</reference>
<protein>
    <submittedName>
        <fullName evidence="2">Uncharacterized protein</fullName>
    </submittedName>
</protein>
<evidence type="ECO:0000313" key="2">
    <source>
        <dbReference type="WBParaSite" id="nRc.2.0.1.t05308-RA"/>
    </source>
</evidence>
<dbReference type="AlphaFoldDB" id="A0A915HTS8"/>